<dbReference type="Proteomes" id="UP000265520">
    <property type="component" value="Unassembled WGS sequence"/>
</dbReference>
<protein>
    <submittedName>
        <fullName evidence="1">Uncharacterized protein</fullName>
    </submittedName>
</protein>
<keyword evidence="2" id="KW-1185">Reference proteome</keyword>
<sequence length="46" mass="5013">MGACVRNEEGQFITTMSAHINAVRTPAEAWSLQQGSCGWLCLAIEM</sequence>
<comment type="caution">
    <text evidence="1">The sequence shown here is derived from an EMBL/GenBank/DDBJ whole genome shotgun (WGS) entry which is preliminary data.</text>
</comment>
<evidence type="ECO:0000313" key="2">
    <source>
        <dbReference type="Proteomes" id="UP000265520"/>
    </source>
</evidence>
<proteinExistence type="predicted"/>
<dbReference type="AlphaFoldDB" id="A0A392MDU3"/>
<name>A0A392MDU3_9FABA</name>
<evidence type="ECO:0000313" key="1">
    <source>
        <dbReference type="EMBL" id="MCH85697.1"/>
    </source>
</evidence>
<organism evidence="1 2">
    <name type="scientific">Trifolium medium</name>
    <dbReference type="NCBI Taxonomy" id="97028"/>
    <lineage>
        <taxon>Eukaryota</taxon>
        <taxon>Viridiplantae</taxon>
        <taxon>Streptophyta</taxon>
        <taxon>Embryophyta</taxon>
        <taxon>Tracheophyta</taxon>
        <taxon>Spermatophyta</taxon>
        <taxon>Magnoliopsida</taxon>
        <taxon>eudicotyledons</taxon>
        <taxon>Gunneridae</taxon>
        <taxon>Pentapetalae</taxon>
        <taxon>rosids</taxon>
        <taxon>fabids</taxon>
        <taxon>Fabales</taxon>
        <taxon>Fabaceae</taxon>
        <taxon>Papilionoideae</taxon>
        <taxon>50 kb inversion clade</taxon>
        <taxon>NPAAA clade</taxon>
        <taxon>Hologalegina</taxon>
        <taxon>IRL clade</taxon>
        <taxon>Trifolieae</taxon>
        <taxon>Trifolium</taxon>
    </lineage>
</organism>
<dbReference type="EMBL" id="LXQA010008970">
    <property type="protein sequence ID" value="MCH85697.1"/>
    <property type="molecule type" value="Genomic_DNA"/>
</dbReference>
<reference evidence="1 2" key="1">
    <citation type="journal article" date="2018" name="Front. Plant Sci.">
        <title>Red Clover (Trifolium pratense) and Zigzag Clover (T. medium) - A Picture of Genomic Similarities and Differences.</title>
        <authorList>
            <person name="Dluhosova J."/>
            <person name="Istvanek J."/>
            <person name="Nedelnik J."/>
            <person name="Repkova J."/>
        </authorList>
    </citation>
    <scope>NUCLEOTIDE SEQUENCE [LARGE SCALE GENOMIC DNA]</scope>
    <source>
        <strain evidence="2">cv. 10/8</strain>
        <tissue evidence="1">Leaf</tissue>
    </source>
</reference>
<accession>A0A392MDU3</accession>
<gene>
    <name evidence="1" type="ORF">A2U01_0006546</name>
</gene>